<keyword evidence="3" id="KW-1185">Reference proteome</keyword>
<keyword evidence="1" id="KW-0812">Transmembrane</keyword>
<keyword evidence="1" id="KW-0472">Membrane</keyword>
<dbReference type="Proteomes" id="UP000799092">
    <property type="component" value="Unassembled WGS sequence"/>
</dbReference>
<evidence type="ECO:0000313" key="3">
    <source>
        <dbReference type="Proteomes" id="UP000799092"/>
    </source>
</evidence>
<reference evidence="2" key="1">
    <citation type="submission" date="2019-11" db="EMBL/GenBank/DDBJ databases">
        <authorList>
            <person name="Li J."/>
        </authorList>
    </citation>
    <scope>NUCLEOTIDE SEQUENCE</scope>
    <source>
        <strain evidence="2">B6B</strain>
    </source>
</reference>
<keyword evidence="1" id="KW-1133">Transmembrane helix</keyword>
<accession>A0A6A8DS60</accession>
<dbReference type="Pfam" id="PF09911">
    <property type="entry name" value="DUF2140"/>
    <property type="match status" value="1"/>
</dbReference>
<dbReference type="OrthoDB" id="2412610at2"/>
<organism evidence="2 3">
    <name type="scientific">Aquibacillus halophilus</name>
    <dbReference type="NCBI Taxonomy" id="930132"/>
    <lineage>
        <taxon>Bacteria</taxon>
        <taxon>Bacillati</taxon>
        <taxon>Bacillota</taxon>
        <taxon>Bacilli</taxon>
        <taxon>Bacillales</taxon>
        <taxon>Bacillaceae</taxon>
        <taxon>Aquibacillus</taxon>
    </lineage>
</organism>
<proteinExistence type="predicted"/>
<evidence type="ECO:0000256" key="1">
    <source>
        <dbReference type="SAM" id="Phobius"/>
    </source>
</evidence>
<protein>
    <submittedName>
        <fullName evidence="2">DUF2140 family protein</fullName>
    </submittedName>
</protein>
<name>A0A6A8DS60_9BACI</name>
<dbReference type="AlphaFoldDB" id="A0A6A8DS60"/>
<dbReference type="InterPro" id="IPR018672">
    <property type="entry name" value="DUF2140"/>
</dbReference>
<feature type="transmembrane region" description="Helical" evidence="1">
    <location>
        <begin position="12"/>
        <end position="38"/>
    </location>
</feature>
<comment type="caution">
    <text evidence="2">The sequence shown here is derived from an EMBL/GenBank/DDBJ whole genome shotgun (WGS) entry which is preliminary data.</text>
</comment>
<dbReference type="EMBL" id="WJNG01000013">
    <property type="protein sequence ID" value="MRH44052.1"/>
    <property type="molecule type" value="Genomic_DNA"/>
</dbReference>
<evidence type="ECO:0000313" key="2">
    <source>
        <dbReference type="EMBL" id="MRH44052.1"/>
    </source>
</evidence>
<sequence>MKEVEDKYVKKYNWKLFFFSLLGINAAIFVTLLVLIYIPSLTEDIPEKEFIEEEAGAEFTVHSSKQNLSELVNGYVDKLLKDDSDQYSVQLEEDVQLIGSIKVFDTDVPFSIRLEPIVQENGDIILNQKEISLGLLHLPNRKILEYVKKSIPTPEWVIINPKEENIYIAITQMEIKSNFKVRVQQFDLENDRISFRIKVPNKTLGL</sequence>
<gene>
    <name evidence="2" type="ORF">GH741_15520</name>
</gene>